<reference evidence="7 8" key="1">
    <citation type="journal article" date="2018" name="Sci. Adv.">
        <title>Multi-heme cytochromes provide a pathway for survival in energy-limited environments.</title>
        <authorList>
            <person name="Deng X."/>
            <person name="Dohmae N."/>
            <person name="Nealson K.H."/>
            <person name="Hashimoto K."/>
            <person name="Okamoto A."/>
        </authorList>
    </citation>
    <scope>NUCLEOTIDE SEQUENCE [LARGE SCALE GENOMIC DNA]</scope>
    <source>
        <strain evidence="7 8">IS5</strain>
    </source>
</reference>
<name>A0A2Z6AVK2_9BACT</name>
<dbReference type="InterPro" id="IPR017896">
    <property type="entry name" value="4Fe4S_Fe-S-bd"/>
</dbReference>
<gene>
    <name evidence="7" type="ORF">DFE_0553</name>
</gene>
<dbReference type="Pfam" id="PF01243">
    <property type="entry name" value="PNPOx_N"/>
    <property type="match status" value="1"/>
</dbReference>
<dbReference type="Proteomes" id="UP000269883">
    <property type="component" value="Chromosome"/>
</dbReference>
<feature type="domain" description="4Fe-4S ferredoxin-type" evidence="6">
    <location>
        <begin position="159"/>
        <end position="189"/>
    </location>
</feature>
<keyword evidence="8" id="KW-1185">Reference proteome</keyword>
<dbReference type="InterPro" id="IPR012349">
    <property type="entry name" value="Split_barrel_FMN-bd"/>
</dbReference>
<dbReference type="SUPFAM" id="SSF54862">
    <property type="entry name" value="4Fe-4S ferredoxins"/>
    <property type="match status" value="1"/>
</dbReference>
<evidence type="ECO:0000259" key="6">
    <source>
        <dbReference type="PROSITE" id="PS51379"/>
    </source>
</evidence>
<evidence type="ECO:0000256" key="5">
    <source>
        <dbReference type="SAM" id="MobiDB-lite"/>
    </source>
</evidence>
<dbReference type="EMBL" id="AP017378">
    <property type="protein sequence ID" value="BBD07279.1"/>
    <property type="molecule type" value="Genomic_DNA"/>
</dbReference>
<dbReference type="PANTHER" id="PTHR43687:SF1">
    <property type="entry name" value="FERREDOXIN III"/>
    <property type="match status" value="1"/>
</dbReference>
<evidence type="ECO:0000256" key="2">
    <source>
        <dbReference type="ARBA" id="ARBA00022723"/>
    </source>
</evidence>
<dbReference type="PANTHER" id="PTHR43687">
    <property type="entry name" value="ADENYLYLSULFATE REDUCTASE, BETA SUBUNIT"/>
    <property type="match status" value="1"/>
</dbReference>
<dbReference type="SUPFAM" id="SSF50475">
    <property type="entry name" value="FMN-binding split barrel"/>
    <property type="match status" value="1"/>
</dbReference>
<dbReference type="GO" id="GO:0046872">
    <property type="term" value="F:metal ion binding"/>
    <property type="evidence" value="ECO:0007669"/>
    <property type="project" value="UniProtKB-KW"/>
</dbReference>
<dbReference type="AlphaFoldDB" id="A0A2Z6AVK2"/>
<protein>
    <recommendedName>
        <fullName evidence="6">4Fe-4S ferredoxin-type domain-containing protein</fullName>
    </recommendedName>
</protein>
<keyword evidence="2" id="KW-0479">Metal-binding</keyword>
<feature type="domain" description="4Fe-4S ferredoxin-type" evidence="6">
    <location>
        <begin position="191"/>
        <end position="218"/>
    </location>
</feature>
<keyword evidence="4" id="KW-0411">Iron-sulfur</keyword>
<keyword evidence="1" id="KW-0004">4Fe-4S</keyword>
<organism evidence="7 8">
    <name type="scientific">Desulfovibrio ferrophilus</name>
    <dbReference type="NCBI Taxonomy" id="241368"/>
    <lineage>
        <taxon>Bacteria</taxon>
        <taxon>Pseudomonadati</taxon>
        <taxon>Thermodesulfobacteriota</taxon>
        <taxon>Desulfovibrionia</taxon>
        <taxon>Desulfovibrionales</taxon>
        <taxon>Desulfovibrionaceae</taxon>
        <taxon>Desulfovibrio</taxon>
    </lineage>
</organism>
<dbReference type="KEGG" id="dfl:DFE_0553"/>
<evidence type="ECO:0000313" key="7">
    <source>
        <dbReference type="EMBL" id="BBD07279.1"/>
    </source>
</evidence>
<dbReference type="OrthoDB" id="9781559at2"/>
<dbReference type="Gene3D" id="3.30.70.20">
    <property type="match status" value="1"/>
</dbReference>
<dbReference type="Gene3D" id="2.30.110.10">
    <property type="entry name" value="Electron Transport, Fmn-binding Protein, Chain A"/>
    <property type="match status" value="1"/>
</dbReference>
<evidence type="ECO:0000256" key="1">
    <source>
        <dbReference type="ARBA" id="ARBA00022485"/>
    </source>
</evidence>
<evidence type="ECO:0000313" key="8">
    <source>
        <dbReference type="Proteomes" id="UP000269883"/>
    </source>
</evidence>
<sequence length="245" mass="27090">MTNSTIAGLSLDANNEELTTKAFTELRKIKSVTLATVHNGNPAARIIDLMLAEDNRLSFLTGRGKAFYHQLKNNPSLAIVGMGSDYIMYRVSGKIRFTDSRDELDRLFLANPVMNDLYPGEKRYILETFVMENGTGEIFDLSQTPPRRRRFSFGKATITAPMFAVNDNCIACGQCAEVCPVGAVTLNETLFKIDHTQCLECGACYEICPSEAITNQQSSDIQATRDVPKGPRALLSPRTPDPLQN</sequence>
<accession>A0A2Z6AVK2</accession>
<dbReference type="Pfam" id="PF12838">
    <property type="entry name" value="Fer4_7"/>
    <property type="match status" value="1"/>
</dbReference>
<dbReference type="InterPro" id="IPR050572">
    <property type="entry name" value="Fe-S_Ferredoxin"/>
</dbReference>
<dbReference type="PROSITE" id="PS00198">
    <property type="entry name" value="4FE4S_FER_1"/>
    <property type="match status" value="1"/>
</dbReference>
<evidence type="ECO:0000256" key="3">
    <source>
        <dbReference type="ARBA" id="ARBA00023004"/>
    </source>
</evidence>
<keyword evidence="3" id="KW-0408">Iron</keyword>
<dbReference type="PROSITE" id="PS51379">
    <property type="entry name" value="4FE4S_FER_2"/>
    <property type="match status" value="2"/>
</dbReference>
<dbReference type="GO" id="GO:0051539">
    <property type="term" value="F:4 iron, 4 sulfur cluster binding"/>
    <property type="evidence" value="ECO:0007669"/>
    <property type="project" value="UniProtKB-KW"/>
</dbReference>
<dbReference type="InterPro" id="IPR017900">
    <property type="entry name" value="4Fe4S_Fe_S_CS"/>
</dbReference>
<dbReference type="RefSeq" id="WP_126376399.1">
    <property type="nucleotide sequence ID" value="NZ_AP017378.1"/>
</dbReference>
<feature type="region of interest" description="Disordered" evidence="5">
    <location>
        <begin position="218"/>
        <end position="245"/>
    </location>
</feature>
<dbReference type="InterPro" id="IPR011576">
    <property type="entry name" value="Pyridox_Oxase_N"/>
</dbReference>
<evidence type="ECO:0000256" key="4">
    <source>
        <dbReference type="ARBA" id="ARBA00023014"/>
    </source>
</evidence>
<proteinExistence type="predicted"/>